<evidence type="ECO:0000313" key="2">
    <source>
        <dbReference type="Proteomes" id="UP000250257"/>
    </source>
</evidence>
<gene>
    <name evidence="1" type="ORF">NCTC13940_00052</name>
</gene>
<accession>A0A2X3GIU4</accession>
<reference evidence="1 2" key="1">
    <citation type="submission" date="2018-06" db="EMBL/GenBank/DDBJ databases">
        <authorList>
            <consortium name="Pathogen Informatics"/>
            <person name="Doyle S."/>
        </authorList>
    </citation>
    <scope>NUCLEOTIDE SEQUENCE [LARGE SCALE GENOMIC DNA]</scope>
    <source>
        <strain evidence="1 2">NCTC13940</strain>
    </source>
</reference>
<organism evidence="1 2">
    <name type="scientific">Listeria fleischmannii subsp. fleischmannii</name>
    <dbReference type="NCBI Taxonomy" id="1671902"/>
    <lineage>
        <taxon>Bacteria</taxon>
        <taxon>Bacillati</taxon>
        <taxon>Bacillota</taxon>
        <taxon>Bacilli</taxon>
        <taxon>Bacillales</taxon>
        <taxon>Listeriaceae</taxon>
        <taxon>Listeria</taxon>
    </lineage>
</organism>
<proteinExistence type="predicted"/>
<dbReference type="Proteomes" id="UP000250257">
    <property type="component" value="Unassembled WGS sequence"/>
</dbReference>
<protein>
    <submittedName>
        <fullName evidence="1">Uncharacterized protein</fullName>
    </submittedName>
</protein>
<dbReference type="AlphaFoldDB" id="A0A2X3GIU4"/>
<name>A0A2X3GIU4_9LIST</name>
<dbReference type="EMBL" id="UAWT01000001">
    <property type="protein sequence ID" value="SQC62156.1"/>
    <property type="molecule type" value="Genomic_DNA"/>
</dbReference>
<evidence type="ECO:0000313" key="1">
    <source>
        <dbReference type="EMBL" id="SQC62156.1"/>
    </source>
</evidence>
<sequence>MVRRVSVYKATHLLCFCVSVEADKKVFHYNEVGMKLAF</sequence>